<evidence type="ECO:0000259" key="1">
    <source>
        <dbReference type="PROSITE" id="PS50011"/>
    </source>
</evidence>
<dbReference type="PANTHER" id="PTHR44329:SF261">
    <property type="entry name" value="ZINC FINGER CONTAINING PROTEIN KINASE-RELATED"/>
    <property type="match status" value="1"/>
</dbReference>
<dbReference type="EMBL" id="KV428156">
    <property type="protein sequence ID" value="KZT35008.1"/>
    <property type="molecule type" value="Genomic_DNA"/>
</dbReference>
<dbReference type="SUPFAM" id="SSF56112">
    <property type="entry name" value="Protein kinase-like (PK-like)"/>
    <property type="match status" value="1"/>
</dbReference>
<name>A0A166A6G7_9AGAM</name>
<keyword evidence="3" id="KW-1185">Reference proteome</keyword>
<dbReference type="GO" id="GO:0004674">
    <property type="term" value="F:protein serine/threonine kinase activity"/>
    <property type="evidence" value="ECO:0007669"/>
    <property type="project" value="TreeGrafter"/>
</dbReference>
<dbReference type="OrthoDB" id="1668230at2759"/>
<dbReference type="PROSITE" id="PS50011">
    <property type="entry name" value="PROTEIN_KINASE_DOM"/>
    <property type="match status" value="1"/>
</dbReference>
<sequence>MPKFTLNIIRAFFDLPTPPQTVPDEISLIIVIGFAGATPETTVRLPPARLLPTSDGTRYEADYDRECGPPLEPADQVAIVMFWTIDGEDFYEEMVYFVAELVEDDQGEYVDLIFESETNGVIPPLTHGLGLHNATRSDWDRIMLRVVMRPFEEADDLTAMITYGPNPPNDTLRRMRTFELGKVHQQPVLVRIFSAEPVTDRHRRVAFTDKISTRTSTWLNIDHLNVLSYVGFAIDRQVRLCYEVTASERMTLSKFLGQGLKHLHDYNITHGSLRENTVLIDEFGIPKLCDYDLARALHRISDTAHGLQWTRWMAPELLYDLRRKMWKVERSGERDPLKRRVFAVSKEGDIWSFGCIVFFIYYGKRPYYSMRNAQVKASLESGVLPRVDVPLRYHESIERLMDMCWNLKAYSRPNIDEVLDWVEDEPDSDEELSTSEQ</sequence>
<dbReference type="InterPro" id="IPR000719">
    <property type="entry name" value="Prot_kinase_dom"/>
</dbReference>
<evidence type="ECO:0000313" key="3">
    <source>
        <dbReference type="Proteomes" id="UP000076798"/>
    </source>
</evidence>
<dbReference type="STRING" id="1314776.A0A166A6G7"/>
<feature type="domain" description="Protein kinase" evidence="1">
    <location>
        <begin position="98"/>
        <end position="432"/>
    </location>
</feature>
<dbReference type="InterPro" id="IPR011009">
    <property type="entry name" value="Kinase-like_dom_sf"/>
</dbReference>
<keyword evidence="2" id="KW-0418">Kinase</keyword>
<protein>
    <submittedName>
        <fullName evidence="2">Kinase-like protein</fullName>
    </submittedName>
</protein>
<dbReference type="Gene3D" id="1.10.510.10">
    <property type="entry name" value="Transferase(Phosphotransferase) domain 1"/>
    <property type="match status" value="1"/>
</dbReference>
<dbReference type="PANTHER" id="PTHR44329">
    <property type="entry name" value="SERINE/THREONINE-PROTEIN KINASE TNNI3K-RELATED"/>
    <property type="match status" value="1"/>
</dbReference>
<organism evidence="2 3">
    <name type="scientific">Sistotremastrum suecicum HHB10207 ss-3</name>
    <dbReference type="NCBI Taxonomy" id="1314776"/>
    <lineage>
        <taxon>Eukaryota</taxon>
        <taxon>Fungi</taxon>
        <taxon>Dikarya</taxon>
        <taxon>Basidiomycota</taxon>
        <taxon>Agaricomycotina</taxon>
        <taxon>Agaricomycetes</taxon>
        <taxon>Sistotremastrales</taxon>
        <taxon>Sistotremastraceae</taxon>
        <taxon>Sistotremastrum</taxon>
    </lineage>
</organism>
<proteinExistence type="predicted"/>
<dbReference type="InterPro" id="IPR001245">
    <property type="entry name" value="Ser-Thr/Tyr_kinase_cat_dom"/>
</dbReference>
<keyword evidence="2" id="KW-0808">Transferase</keyword>
<dbReference type="AlphaFoldDB" id="A0A166A6G7"/>
<dbReference type="InterPro" id="IPR051681">
    <property type="entry name" value="Ser/Thr_Kinases-Pseudokinases"/>
</dbReference>
<accession>A0A166A6G7</accession>
<dbReference type="GO" id="GO:0005524">
    <property type="term" value="F:ATP binding"/>
    <property type="evidence" value="ECO:0007669"/>
    <property type="project" value="InterPro"/>
</dbReference>
<dbReference type="Proteomes" id="UP000076798">
    <property type="component" value="Unassembled WGS sequence"/>
</dbReference>
<reference evidence="2 3" key="1">
    <citation type="journal article" date="2016" name="Mol. Biol. Evol.">
        <title>Comparative Genomics of Early-Diverging Mushroom-Forming Fungi Provides Insights into the Origins of Lignocellulose Decay Capabilities.</title>
        <authorList>
            <person name="Nagy L.G."/>
            <person name="Riley R."/>
            <person name="Tritt A."/>
            <person name="Adam C."/>
            <person name="Daum C."/>
            <person name="Floudas D."/>
            <person name="Sun H."/>
            <person name="Yadav J.S."/>
            <person name="Pangilinan J."/>
            <person name="Larsson K.H."/>
            <person name="Matsuura K."/>
            <person name="Barry K."/>
            <person name="Labutti K."/>
            <person name="Kuo R."/>
            <person name="Ohm R.A."/>
            <person name="Bhattacharya S.S."/>
            <person name="Shirouzu T."/>
            <person name="Yoshinaga Y."/>
            <person name="Martin F.M."/>
            <person name="Grigoriev I.V."/>
            <person name="Hibbett D.S."/>
        </authorList>
    </citation>
    <scope>NUCLEOTIDE SEQUENCE [LARGE SCALE GENOMIC DNA]</scope>
    <source>
        <strain evidence="2 3">HHB10207 ss-3</strain>
    </source>
</reference>
<dbReference type="Pfam" id="PF07714">
    <property type="entry name" value="PK_Tyr_Ser-Thr"/>
    <property type="match status" value="1"/>
</dbReference>
<evidence type="ECO:0000313" key="2">
    <source>
        <dbReference type="EMBL" id="KZT35008.1"/>
    </source>
</evidence>
<gene>
    <name evidence="2" type="ORF">SISSUDRAFT_216999</name>
</gene>